<dbReference type="PANTHER" id="PTHR35307">
    <property type="entry name" value="PROTEIN, PUTATIVE-RELATED"/>
    <property type="match status" value="1"/>
</dbReference>
<protein>
    <submittedName>
        <fullName evidence="2">2-methyl-6-phytyl-1,4-hydroquinone methyltransferase</fullName>
    </submittedName>
</protein>
<dbReference type="AlphaFoldDB" id="A0A6B9V515"/>
<gene>
    <name evidence="2" type="ORF">DS421_19g643720</name>
</gene>
<name>A0A6B9V515_ARAHY</name>
<evidence type="ECO:0000256" key="1">
    <source>
        <dbReference type="SAM" id="MobiDB-lite"/>
    </source>
</evidence>
<keyword evidence="2" id="KW-0808">Transferase</keyword>
<evidence type="ECO:0000313" key="3">
    <source>
        <dbReference type="Proteomes" id="UP000464620"/>
    </source>
</evidence>
<sequence length="806" mass="91026">MESKTQTCKKSRGSGVTPWTAEIMEQREKDMHAKKQSIAKDSRGGGQVPQPAELVEQGEEGLHASRDSPNVQTAAVVVGTIATTVTWFKALRYIRKASRLRSNNTNRRFHVEGYWTESLFLMKERPLGFHIHNKWFRKKAHDAKVLLFRLLIKLQKGIVLINKVTQFISTILLYFMLAARDYCSNVSSTSSITEPQSGPDLRRFVLHLEGEEELVEVMMKDIHKTTNQLFHVGEKKEPKHVIELITEKSSILEGFKRVTTFHNDQVSSLHNEKTTPYGWALPNMDMLLVKKFIGALSEGLYYVKFIECNIDKKGKLIKVKRAAKTMWHGVDLYGKWLDVDLYKLSHQSKSPRETLETLAEDAGKRYGKYKTKYRDICNREPPSSWPIEVLASNAMYRISQTVLLNYGSIEDLRSEILFEELTGTISDILGAYFTNLPYAISAKCSNSTVAERKDSVRDAVEMLGRTKKIIELLAEKIPTVDFSQSRRPSSRLREWSSPLLSVSSSSCTQSRAFVALFIAGGRSSRSWGSSSSCFESRRQLPSRNQKLLHNLVPLSAMSDAMSVGKATWQRVIGGGKRFSADAAKRWHAGREVGQVGRLEEEEPSSNEQGTSGGAWRHVRRSPAMILDALESFFNGSAAAVRGCQRLHSLLLPPVPNPSSSSSARRPHLPWLLYLRIQAARRRVVRRLWFVSALVVVSLSSCSLSKQSLRRDNFQSRQHALLVPKEEDYIEWFKNAGFKDVKLKRIGPKWYRGVRRHGLIMGCSLISVKPFCGDSPFKLGLKVEDVKKPLNPLVFLSRLILGAIAAS</sequence>
<dbReference type="Proteomes" id="UP000464620">
    <property type="component" value="Chromosome B09"/>
</dbReference>
<dbReference type="GO" id="GO:0032259">
    <property type="term" value="P:methylation"/>
    <property type="evidence" value="ECO:0007669"/>
    <property type="project" value="UniProtKB-KW"/>
</dbReference>
<keyword evidence="2" id="KW-0489">Methyltransferase</keyword>
<accession>A0A6B9V515</accession>
<evidence type="ECO:0000313" key="2">
    <source>
        <dbReference type="EMBL" id="QHN76417.1"/>
    </source>
</evidence>
<proteinExistence type="predicted"/>
<feature type="region of interest" description="Disordered" evidence="1">
    <location>
        <begin position="1"/>
        <end position="50"/>
    </location>
</feature>
<feature type="compositionally biased region" description="Basic and acidic residues" evidence="1">
    <location>
        <begin position="24"/>
        <end position="43"/>
    </location>
</feature>
<reference evidence="2 3" key="1">
    <citation type="submission" date="2020-01" db="EMBL/GenBank/DDBJ databases">
        <title>Genome sequence of Arachis hypogaea, cultivar Shitouqi.</title>
        <authorList>
            <person name="Zhuang W."/>
            <person name="Chen H."/>
            <person name="Varshney R."/>
            <person name="Wang D."/>
            <person name="Ming R."/>
        </authorList>
    </citation>
    <scope>NUCLEOTIDE SEQUENCE [LARGE SCALE GENOMIC DNA]</scope>
    <source>
        <tissue evidence="2">Young leaf</tissue>
    </source>
</reference>
<dbReference type="GO" id="GO:0008168">
    <property type="term" value="F:methyltransferase activity"/>
    <property type="evidence" value="ECO:0007669"/>
    <property type="project" value="UniProtKB-KW"/>
</dbReference>
<dbReference type="EMBL" id="CP031001">
    <property type="protein sequence ID" value="QHN76417.1"/>
    <property type="molecule type" value="Genomic_DNA"/>
</dbReference>
<feature type="region of interest" description="Disordered" evidence="1">
    <location>
        <begin position="593"/>
        <end position="614"/>
    </location>
</feature>
<organism evidence="2 3">
    <name type="scientific">Arachis hypogaea</name>
    <name type="common">Peanut</name>
    <dbReference type="NCBI Taxonomy" id="3818"/>
    <lineage>
        <taxon>Eukaryota</taxon>
        <taxon>Viridiplantae</taxon>
        <taxon>Streptophyta</taxon>
        <taxon>Embryophyta</taxon>
        <taxon>Tracheophyta</taxon>
        <taxon>Spermatophyta</taxon>
        <taxon>Magnoliopsida</taxon>
        <taxon>eudicotyledons</taxon>
        <taxon>Gunneridae</taxon>
        <taxon>Pentapetalae</taxon>
        <taxon>rosids</taxon>
        <taxon>fabids</taxon>
        <taxon>Fabales</taxon>
        <taxon>Fabaceae</taxon>
        <taxon>Papilionoideae</taxon>
        <taxon>50 kb inversion clade</taxon>
        <taxon>dalbergioids sensu lato</taxon>
        <taxon>Dalbergieae</taxon>
        <taxon>Pterocarpus clade</taxon>
        <taxon>Arachis</taxon>
    </lineage>
</organism>
<dbReference type="PANTHER" id="PTHR35307:SF3">
    <property type="entry name" value="DUF4220 DOMAIN-CONTAINING PROTEIN"/>
    <property type="match status" value="1"/>
</dbReference>